<protein>
    <submittedName>
        <fullName evidence="2">Uncharacterized protein</fullName>
    </submittedName>
</protein>
<keyword evidence="3" id="KW-1185">Reference proteome</keyword>
<dbReference type="STRING" id="1229780.BN381_130316"/>
<evidence type="ECO:0000313" key="2">
    <source>
        <dbReference type="EMBL" id="CCM62758.1"/>
    </source>
</evidence>
<proteinExistence type="predicted"/>
<dbReference type="EMBL" id="CANL01000005">
    <property type="protein sequence ID" value="CCM62758.1"/>
    <property type="molecule type" value="Genomic_DNA"/>
</dbReference>
<name>R4YX79_9ACTN</name>
<dbReference type="HOGENOM" id="CLU_3181497_0_0_11"/>
<reference evidence="2 3" key="1">
    <citation type="journal article" date="2013" name="ISME J.">
        <title>Metabolic model for the filamentous 'Candidatus Microthrix parvicella' based on genomic and metagenomic analyses.</title>
        <authorList>
            <person name="Jon McIlroy S."/>
            <person name="Kristiansen R."/>
            <person name="Albertsen M."/>
            <person name="Michael Karst S."/>
            <person name="Rossetti S."/>
            <person name="Lund Nielsen J."/>
            <person name="Tandoi V."/>
            <person name="James Seviour R."/>
            <person name="Nielsen P.H."/>
        </authorList>
    </citation>
    <scope>NUCLEOTIDE SEQUENCE [LARGE SCALE GENOMIC DNA]</scope>
    <source>
        <strain evidence="2 3">RN1</strain>
    </source>
</reference>
<organism evidence="2 3">
    <name type="scientific">Candidatus Neomicrothrix parvicella RN1</name>
    <dbReference type="NCBI Taxonomy" id="1229780"/>
    <lineage>
        <taxon>Bacteria</taxon>
        <taxon>Bacillati</taxon>
        <taxon>Actinomycetota</taxon>
        <taxon>Acidimicrobiia</taxon>
        <taxon>Acidimicrobiales</taxon>
        <taxon>Microthrixaceae</taxon>
        <taxon>Candidatus Neomicrothrix</taxon>
    </lineage>
</organism>
<sequence>MADVLAGPMVTACRTAAADDPLGAEPPRSSERLGHWVTTTEPMADG</sequence>
<comment type="caution">
    <text evidence="2">The sequence shown here is derived from an EMBL/GenBank/DDBJ whole genome shotgun (WGS) entry which is preliminary data.</text>
</comment>
<evidence type="ECO:0000313" key="3">
    <source>
        <dbReference type="Proteomes" id="UP000018291"/>
    </source>
</evidence>
<feature type="region of interest" description="Disordered" evidence="1">
    <location>
        <begin position="16"/>
        <end position="46"/>
    </location>
</feature>
<dbReference type="Proteomes" id="UP000018291">
    <property type="component" value="Unassembled WGS sequence"/>
</dbReference>
<accession>R4YX79</accession>
<gene>
    <name evidence="2" type="ORF">BN381_130316</name>
</gene>
<evidence type="ECO:0000256" key="1">
    <source>
        <dbReference type="SAM" id="MobiDB-lite"/>
    </source>
</evidence>
<dbReference type="AlphaFoldDB" id="R4YX79"/>
<feature type="compositionally biased region" description="Polar residues" evidence="1">
    <location>
        <begin position="37"/>
        <end position="46"/>
    </location>
</feature>